<dbReference type="Proteomes" id="UP000218209">
    <property type="component" value="Unassembled WGS sequence"/>
</dbReference>
<dbReference type="EMBL" id="KV918780">
    <property type="protein sequence ID" value="OSX80124.1"/>
    <property type="molecule type" value="Genomic_DNA"/>
</dbReference>
<reference evidence="1 2" key="1">
    <citation type="submission" date="2017-03" db="EMBL/GenBank/DDBJ databases">
        <title>WGS assembly of Porphyra umbilicalis.</title>
        <authorList>
            <person name="Brawley S.H."/>
            <person name="Blouin N.A."/>
            <person name="Ficko-Blean E."/>
            <person name="Wheeler G.L."/>
            <person name="Lohr M."/>
            <person name="Goodson H.V."/>
            <person name="Jenkins J.W."/>
            <person name="Blaby-Haas C.E."/>
            <person name="Helliwell K.E."/>
            <person name="Chan C."/>
            <person name="Marriage T."/>
            <person name="Bhattacharya D."/>
            <person name="Klein A.S."/>
            <person name="Badis Y."/>
            <person name="Brodie J."/>
            <person name="Cao Y."/>
            <person name="Collen J."/>
            <person name="Dittami S.M."/>
            <person name="Gachon C.M."/>
            <person name="Green B.R."/>
            <person name="Karpowicz S."/>
            <person name="Kim J.W."/>
            <person name="Kudahl U."/>
            <person name="Lin S."/>
            <person name="Michel G."/>
            <person name="Mittag M."/>
            <person name="Olson B.J."/>
            <person name="Pangilinan J."/>
            <person name="Peng Y."/>
            <person name="Qiu H."/>
            <person name="Shu S."/>
            <person name="Singer J.T."/>
            <person name="Smith A.G."/>
            <person name="Sprecher B.N."/>
            <person name="Wagner V."/>
            <person name="Wang W."/>
            <person name="Wang Z.-Y."/>
            <person name="Yan J."/>
            <person name="Yarish C."/>
            <person name="Zoeuner-Riek S."/>
            <person name="Zhuang Y."/>
            <person name="Zou Y."/>
            <person name="Lindquist E.A."/>
            <person name="Grimwood J."/>
            <person name="Barry K."/>
            <person name="Rokhsar D.S."/>
            <person name="Schmutz J."/>
            <person name="Stiller J.W."/>
            <person name="Grossman A.R."/>
            <person name="Prochnik S.E."/>
        </authorList>
    </citation>
    <scope>NUCLEOTIDE SEQUENCE [LARGE SCALE GENOMIC DNA]</scope>
    <source>
        <strain evidence="1">4086291</strain>
    </source>
</reference>
<evidence type="ECO:0000313" key="1">
    <source>
        <dbReference type="EMBL" id="OSX80124.1"/>
    </source>
</evidence>
<protein>
    <submittedName>
        <fullName evidence="1">Uncharacterized protein</fullName>
    </submittedName>
</protein>
<proteinExistence type="predicted"/>
<accession>A0A1X6PGX7</accession>
<keyword evidence="2" id="KW-1185">Reference proteome</keyword>
<dbReference type="AlphaFoldDB" id="A0A1X6PGX7"/>
<evidence type="ECO:0000313" key="2">
    <source>
        <dbReference type="Proteomes" id="UP000218209"/>
    </source>
</evidence>
<organism evidence="1 2">
    <name type="scientific">Porphyra umbilicalis</name>
    <name type="common">Purple laver</name>
    <name type="synonym">Red alga</name>
    <dbReference type="NCBI Taxonomy" id="2786"/>
    <lineage>
        <taxon>Eukaryota</taxon>
        <taxon>Rhodophyta</taxon>
        <taxon>Bangiophyceae</taxon>
        <taxon>Bangiales</taxon>
        <taxon>Bangiaceae</taxon>
        <taxon>Porphyra</taxon>
    </lineage>
</organism>
<sequence length="190" mass="20248">MLQIGRTNTNIGRRWRMAGPALTALTFAHPDGGAIPFQDAFFIHASTVIEIASYKLGARANHEPLVIHIPRRAAHTSDSANDLVHDHVAAVDLAKATPDQDLFTLLRDLTPLPTDVATAWTREGLYLLNAHAPAGVLYSGHSLRAGATANARCVGCSLDAIPSLMGMRDKSNTTVSAIYIYALAEPDAAA</sequence>
<name>A0A1X6PGX7_PORUM</name>
<gene>
    <name evidence="1" type="ORF">BU14_0058s0035</name>
</gene>